<evidence type="ECO:0000313" key="1">
    <source>
        <dbReference type="EMBL" id="KAI4841361.1"/>
    </source>
</evidence>
<keyword evidence="2" id="KW-1185">Reference proteome</keyword>
<organism evidence="1 2">
    <name type="scientific">Plasmodium brasilianum</name>
    <dbReference type="NCBI Taxonomy" id="5824"/>
    <lineage>
        <taxon>Eukaryota</taxon>
        <taxon>Sar</taxon>
        <taxon>Alveolata</taxon>
        <taxon>Apicomplexa</taxon>
        <taxon>Aconoidasida</taxon>
        <taxon>Haemosporida</taxon>
        <taxon>Plasmodiidae</taxon>
        <taxon>Plasmodium</taxon>
        <taxon>Plasmodium (Plasmodium)</taxon>
    </lineage>
</organism>
<reference evidence="1" key="1">
    <citation type="submission" date="2022-06" db="EMBL/GenBank/DDBJ databases">
        <title>The First Complete Genome of the Simian Malaria Parasite Plasmodium brasilianum.</title>
        <authorList>
            <person name="Bajic M."/>
            <person name="Ravishankar S."/>
        </authorList>
    </citation>
    <scope>NUCLEOTIDE SEQUENCE</scope>
    <source>
        <strain evidence="1">Bolivian I</strain>
    </source>
</reference>
<comment type="caution">
    <text evidence="1">The sequence shown here is derived from an EMBL/GenBank/DDBJ whole genome shotgun (WGS) entry which is preliminary data.</text>
</comment>
<accession>A0ACB9YG34</accession>
<dbReference type="Proteomes" id="UP001056978">
    <property type="component" value="Chromosome 1"/>
</dbReference>
<protein>
    <submittedName>
        <fullName evidence="1">Uncharacterized protein</fullName>
    </submittedName>
</protein>
<sequence>MMKQKIKLHIIIKISMFLFLTWICHFSNNLSTFSKTLDKNFNLVKKLVTRNYRSLVKYKQDNSNNARLKEQFPNNEVNEKNDIYSNKKGAKIKSKQSNRSLLNKAQYYTEVVDYNNGMFDGKHFHFEKKLIKKKDYDNIIERKRRIRNISLKKIKFRSYSFGVTILFLFFLLGFGYPALHHYSVLEGVGEKLIELLSVFYDKLNEALEASEMCIILYSVVIVILSVIIIVAIYKILRNNEKYKIIKLMTE</sequence>
<dbReference type="EMBL" id="CM043769">
    <property type="protein sequence ID" value="KAI4841361.1"/>
    <property type="molecule type" value="Genomic_DNA"/>
</dbReference>
<evidence type="ECO:0000313" key="2">
    <source>
        <dbReference type="Proteomes" id="UP001056978"/>
    </source>
</evidence>
<gene>
    <name evidence="1" type="ORF">MKS88_000602</name>
</gene>
<proteinExistence type="predicted"/>
<name>A0ACB9YG34_PLABR</name>